<dbReference type="STRING" id="360411.AC812_15145"/>
<feature type="domain" description="DJ-1/PfpI" evidence="2">
    <location>
        <begin position="7"/>
        <end position="169"/>
    </location>
</feature>
<reference evidence="3 4" key="1">
    <citation type="submission" date="2015-07" db="EMBL/GenBank/DDBJ databases">
        <title>Draft genome of Bellilinea caldifistulae DSM 17877.</title>
        <authorList>
            <person name="Hemp J."/>
            <person name="Ward L.M."/>
            <person name="Pace L.A."/>
            <person name="Fischer W.W."/>
        </authorList>
    </citation>
    <scope>NUCLEOTIDE SEQUENCE [LARGE SCALE GENOMIC DNA]</scope>
    <source>
        <strain evidence="3 4">GOMI-1</strain>
    </source>
</reference>
<name>A0A0N8GLQ1_9CHLR</name>
<evidence type="ECO:0000313" key="4">
    <source>
        <dbReference type="Proteomes" id="UP000050514"/>
    </source>
</evidence>
<evidence type="ECO:0000256" key="1">
    <source>
        <dbReference type="ARBA" id="ARBA00008542"/>
    </source>
</evidence>
<dbReference type="PANTHER" id="PTHR42733:SF13">
    <property type="entry name" value="DJ-1_PFPI DOMAIN-CONTAINING PROTEIN"/>
    <property type="match status" value="1"/>
</dbReference>
<dbReference type="AlphaFoldDB" id="A0A0N8GLQ1"/>
<keyword evidence="3" id="KW-0808">Transferase</keyword>
<dbReference type="GO" id="GO:0016740">
    <property type="term" value="F:transferase activity"/>
    <property type="evidence" value="ECO:0007669"/>
    <property type="project" value="UniProtKB-KW"/>
</dbReference>
<dbReference type="InterPro" id="IPR006286">
    <property type="entry name" value="C56_PfpI-like"/>
</dbReference>
<accession>A0A0N8GLQ1</accession>
<dbReference type="RefSeq" id="WP_061917189.1">
    <property type="nucleotide sequence ID" value="NZ_DF967971.1"/>
</dbReference>
<gene>
    <name evidence="3" type="ORF">AC812_15145</name>
</gene>
<evidence type="ECO:0000259" key="2">
    <source>
        <dbReference type="Pfam" id="PF01965"/>
    </source>
</evidence>
<dbReference type="OrthoDB" id="9800516at2"/>
<protein>
    <submittedName>
        <fullName evidence="3">Glutamine amidotransferase</fullName>
    </submittedName>
</protein>
<dbReference type="SUPFAM" id="SSF52317">
    <property type="entry name" value="Class I glutamine amidotransferase-like"/>
    <property type="match status" value="1"/>
</dbReference>
<dbReference type="PANTHER" id="PTHR42733">
    <property type="entry name" value="DJ-1 PROTEIN"/>
    <property type="match status" value="1"/>
</dbReference>
<dbReference type="Pfam" id="PF01965">
    <property type="entry name" value="DJ-1_PfpI"/>
    <property type="match status" value="1"/>
</dbReference>
<dbReference type="InterPro" id="IPR029062">
    <property type="entry name" value="Class_I_gatase-like"/>
</dbReference>
<sequence length="182" mass="20248">MKLKGLKIVYLIGEGFEDLEFYVPLMRLREEGAEVVVAGAKANQTYIGKNGLQGKSEVSFEDLNPADFDALVIPGGWAPDKLRRYDTVKKMTRWFYENHKIVAMICHAGLVGISAGIVRGHEATGSEGIKDDLLNAGATWRNEAAFRSGNIVWGRVVADIPDFCRELVTALEEYRQQVSKNE</sequence>
<dbReference type="NCBIfam" id="TIGR01382">
    <property type="entry name" value="PfpI"/>
    <property type="match status" value="1"/>
</dbReference>
<dbReference type="InterPro" id="IPR002818">
    <property type="entry name" value="DJ-1/PfpI"/>
</dbReference>
<comment type="similarity">
    <text evidence="1">Belongs to the peptidase C56 family.</text>
</comment>
<evidence type="ECO:0000313" key="3">
    <source>
        <dbReference type="EMBL" id="KPL73122.1"/>
    </source>
</evidence>
<dbReference type="PROSITE" id="PS51276">
    <property type="entry name" value="PEPTIDASE_C56_PFPI"/>
    <property type="match status" value="1"/>
</dbReference>
<organism evidence="3 4">
    <name type="scientific">Bellilinea caldifistulae</name>
    <dbReference type="NCBI Taxonomy" id="360411"/>
    <lineage>
        <taxon>Bacteria</taxon>
        <taxon>Bacillati</taxon>
        <taxon>Chloroflexota</taxon>
        <taxon>Anaerolineae</taxon>
        <taxon>Anaerolineales</taxon>
        <taxon>Anaerolineaceae</taxon>
        <taxon>Bellilinea</taxon>
    </lineage>
</organism>
<dbReference type="EMBL" id="LGHJ01000021">
    <property type="protein sequence ID" value="KPL73122.1"/>
    <property type="molecule type" value="Genomic_DNA"/>
</dbReference>
<proteinExistence type="inferred from homology"/>
<keyword evidence="3" id="KW-0315">Glutamine amidotransferase</keyword>
<dbReference type="Proteomes" id="UP000050514">
    <property type="component" value="Unassembled WGS sequence"/>
</dbReference>
<dbReference type="CDD" id="cd03134">
    <property type="entry name" value="GATase1_PfpI_like"/>
    <property type="match status" value="1"/>
</dbReference>
<dbReference type="PATRIC" id="fig|360411.5.peg.1809"/>
<keyword evidence="4" id="KW-1185">Reference proteome</keyword>
<dbReference type="Gene3D" id="3.40.50.880">
    <property type="match status" value="1"/>
</dbReference>
<comment type="caution">
    <text evidence="3">The sequence shown here is derived from an EMBL/GenBank/DDBJ whole genome shotgun (WGS) entry which is preliminary data.</text>
</comment>